<evidence type="ECO:0000256" key="1">
    <source>
        <dbReference type="ARBA" id="ARBA00022737"/>
    </source>
</evidence>
<dbReference type="AlphaFoldDB" id="A0A0J9V248"/>
<protein>
    <submittedName>
        <fullName evidence="5">Uncharacterized protein</fullName>
    </submittedName>
</protein>
<dbReference type="OrthoDB" id="7464126at2759"/>
<dbReference type="GeneID" id="28949229"/>
<dbReference type="Gene3D" id="1.25.40.20">
    <property type="entry name" value="Ankyrin repeat-containing domain"/>
    <property type="match status" value="2"/>
</dbReference>
<evidence type="ECO:0000256" key="3">
    <source>
        <dbReference type="PROSITE-ProRule" id="PRU00023"/>
    </source>
</evidence>
<dbReference type="Pfam" id="PF00023">
    <property type="entry name" value="Ank"/>
    <property type="match status" value="1"/>
</dbReference>
<dbReference type="PRINTS" id="PR01415">
    <property type="entry name" value="ANKYRIN"/>
</dbReference>
<proteinExistence type="predicted"/>
<dbReference type="Pfam" id="PF12796">
    <property type="entry name" value="Ank_2"/>
    <property type="match status" value="2"/>
</dbReference>
<dbReference type="InterPro" id="IPR036770">
    <property type="entry name" value="Ankyrin_rpt-contain_sf"/>
</dbReference>
<dbReference type="EMBL" id="DS231703">
    <property type="protein sequence ID" value="KNB05198.1"/>
    <property type="molecule type" value="Genomic_DNA"/>
</dbReference>
<dbReference type="Proteomes" id="UP000009097">
    <property type="component" value="Unassembled WGS sequence"/>
</dbReference>
<gene>
    <name evidence="5" type="ORF">FOXG_07547</name>
</gene>
<accession>A0A0J9V248</accession>
<feature type="compositionally biased region" description="Polar residues" evidence="4">
    <location>
        <begin position="229"/>
        <end position="239"/>
    </location>
</feature>
<dbReference type="VEuPathDB" id="FungiDB:FOXG_07547"/>
<feature type="region of interest" description="Disordered" evidence="4">
    <location>
        <begin position="188"/>
        <end position="239"/>
    </location>
</feature>
<dbReference type="PANTHER" id="PTHR24188:SF29">
    <property type="entry name" value="GH09064P"/>
    <property type="match status" value="1"/>
</dbReference>
<dbReference type="InterPro" id="IPR002110">
    <property type="entry name" value="Ankyrin_rpt"/>
</dbReference>
<evidence type="ECO:0000313" key="6">
    <source>
        <dbReference type="Proteomes" id="UP000009097"/>
    </source>
</evidence>
<feature type="repeat" description="ANK" evidence="3">
    <location>
        <begin position="621"/>
        <end position="653"/>
    </location>
</feature>
<dbReference type="KEGG" id="fox:FOXG_07547"/>
<feature type="repeat" description="ANK" evidence="3">
    <location>
        <begin position="549"/>
        <end position="581"/>
    </location>
</feature>
<sequence>MSGFEILGAIASSIALAQAVKGTVKAIDFLRQASEMKKECNRLMNEILIIDYFIMQARQQTDPMMPAQRLLGSAEYPLVTLATQELEEILEELNEIVKKYSRSRMAHDRKRYTDKMKWLSDASKIEELRERAQAMKSNLHTAITFRVSSMVDRGNVRQEVLFHRVTQQLTYYTQETHNISQTLPRLLQNPQPMPEDSSTSLQPWTQGTKIHNKPDPPATEGNRVADSRTAPSANVSTHEVPTISEESFVSVTTIQPMGTRSCGLKCQCRCHRERRDQTGAWASSLLSSWIVRYERIDTNCRRTCRCRSSVEFEFRLPNWLWAGVLSFQATRGPSISFSLRLSRVLESDDTLWMTMANSSLLETRLREGFAYFPDDIAGGVWPLLLIALRNKSSDSIEILLKLWKNILPSQGLSREIGYRLKTYAVIYPGTAMNSVINKALSFVKDWEEVIMTKVHIAAAEGGVLEALREQPWAIDELNEYGEAPIHVSIGNNNFEGLEQLIAANADINRQTGFGNTPLMRASYYGRDTMVKKLLGYSESRRCIGQSTAVGQTALHFAVQSGSATCVRLLLEGGASALKLNQLGETPMHRLAWGRQDDQQEIDEIIELLQAHGADIESKNRDGWTPMFWACAKGNVPVLKALVRAGGSLSAISSHRQGILHRAACSNNFDVVHCLAEQDLEDIDPQLRDLSQGETPLGSLTWIFGKYVVPSDPIPTPDQQKDFIKLYFDLLIRGLERHMLTLQNIQEAIEDRDPKTTTELLHTLIKRNEASFRQNLVDWYRGFIFYVSDGQWDHLKQAICDEYDETSEKAKKAAVARGKTMADPEMKEFF</sequence>
<dbReference type="PROSITE" id="PS50297">
    <property type="entry name" value="ANK_REP_REGION"/>
    <property type="match status" value="2"/>
</dbReference>
<keyword evidence="2 3" id="KW-0040">ANK repeat</keyword>
<keyword evidence="1" id="KW-0677">Repeat</keyword>
<evidence type="ECO:0000256" key="4">
    <source>
        <dbReference type="SAM" id="MobiDB-lite"/>
    </source>
</evidence>
<reference evidence="5" key="2">
    <citation type="journal article" date="2010" name="Nature">
        <title>Comparative genomics reveals mobile pathogenicity chromosomes in Fusarium.</title>
        <authorList>
            <person name="Ma L.J."/>
            <person name="van der Does H.C."/>
            <person name="Borkovich K.A."/>
            <person name="Coleman J.J."/>
            <person name="Daboussi M.J."/>
            <person name="Di Pietro A."/>
            <person name="Dufresne M."/>
            <person name="Freitag M."/>
            <person name="Grabherr M."/>
            <person name="Henrissat B."/>
            <person name="Houterman P.M."/>
            <person name="Kang S."/>
            <person name="Shim W.B."/>
            <person name="Woloshuk C."/>
            <person name="Xie X."/>
            <person name="Xu J.R."/>
            <person name="Antoniw J."/>
            <person name="Baker S.E."/>
            <person name="Bluhm B.H."/>
            <person name="Breakspear A."/>
            <person name="Brown D.W."/>
            <person name="Butchko R.A."/>
            <person name="Chapman S."/>
            <person name="Coulson R."/>
            <person name="Coutinho P.M."/>
            <person name="Danchin E.G."/>
            <person name="Diener A."/>
            <person name="Gale L.R."/>
            <person name="Gardiner D.M."/>
            <person name="Goff S."/>
            <person name="Hammond-Kosack K.E."/>
            <person name="Hilburn K."/>
            <person name="Hua-Van A."/>
            <person name="Jonkers W."/>
            <person name="Kazan K."/>
            <person name="Kodira C.D."/>
            <person name="Koehrsen M."/>
            <person name="Kumar L."/>
            <person name="Lee Y.H."/>
            <person name="Li L."/>
            <person name="Manners J.M."/>
            <person name="Miranda-Saavedra D."/>
            <person name="Mukherjee M."/>
            <person name="Park G."/>
            <person name="Park J."/>
            <person name="Park S.Y."/>
            <person name="Proctor R.H."/>
            <person name="Regev A."/>
            <person name="Ruiz-Roldan M.C."/>
            <person name="Sain D."/>
            <person name="Sakthikumar S."/>
            <person name="Sykes S."/>
            <person name="Schwartz D.C."/>
            <person name="Turgeon B.G."/>
            <person name="Wapinski I."/>
            <person name="Yoder O."/>
            <person name="Young S."/>
            <person name="Zeng Q."/>
            <person name="Zhou S."/>
            <person name="Galagan J."/>
            <person name="Cuomo C.A."/>
            <person name="Kistler H.C."/>
            <person name="Rep M."/>
        </authorList>
    </citation>
    <scope>NUCLEOTIDE SEQUENCE [LARGE SCALE GENOMIC DNA]</scope>
    <source>
        <strain evidence="5">4287</strain>
    </source>
</reference>
<dbReference type="SMART" id="SM00248">
    <property type="entry name" value="ANK"/>
    <property type="match status" value="6"/>
</dbReference>
<evidence type="ECO:0000256" key="2">
    <source>
        <dbReference type="ARBA" id="ARBA00023043"/>
    </source>
</evidence>
<dbReference type="RefSeq" id="XP_018243243.1">
    <property type="nucleotide sequence ID" value="XM_018386131.1"/>
</dbReference>
<dbReference type="PROSITE" id="PS50088">
    <property type="entry name" value="ANK_REPEAT"/>
    <property type="match status" value="4"/>
</dbReference>
<feature type="compositionally biased region" description="Polar residues" evidence="4">
    <location>
        <begin position="196"/>
        <end position="209"/>
    </location>
</feature>
<organism evidence="5 6">
    <name type="scientific">Fusarium oxysporum f. sp. lycopersici (strain 4287 / CBS 123668 / FGSC 9935 / NRRL 34936)</name>
    <name type="common">Fusarium vascular wilt of tomato</name>
    <dbReference type="NCBI Taxonomy" id="426428"/>
    <lineage>
        <taxon>Eukaryota</taxon>
        <taxon>Fungi</taxon>
        <taxon>Dikarya</taxon>
        <taxon>Ascomycota</taxon>
        <taxon>Pezizomycotina</taxon>
        <taxon>Sordariomycetes</taxon>
        <taxon>Hypocreomycetidae</taxon>
        <taxon>Hypocreales</taxon>
        <taxon>Nectriaceae</taxon>
        <taxon>Fusarium</taxon>
        <taxon>Fusarium oxysporum species complex</taxon>
    </lineage>
</organism>
<reference evidence="5" key="1">
    <citation type="submission" date="2007-04" db="EMBL/GenBank/DDBJ databases">
        <authorList>
            <consortium name="The Broad Institute Genome Sequencing Platform"/>
            <person name="Birren B."/>
            <person name="Lander E."/>
            <person name="Galagan J."/>
            <person name="Nusbaum C."/>
            <person name="Devon K."/>
            <person name="Ma L.-J."/>
            <person name="Jaffe D."/>
            <person name="Butler J."/>
            <person name="Alvarez P."/>
            <person name="Gnerre S."/>
            <person name="Grabherr M."/>
            <person name="Kleber M."/>
            <person name="Mauceli E."/>
            <person name="Brockman W."/>
            <person name="MacCallum I.A."/>
            <person name="Young S."/>
            <person name="LaButti K."/>
            <person name="DeCaprio D."/>
            <person name="Crawford M."/>
            <person name="Koehrsen M."/>
            <person name="Engels R."/>
            <person name="Montgomery P."/>
            <person name="Pearson M."/>
            <person name="Howarth C."/>
            <person name="Larson L."/>
            <person name="White J."/>
            <person name="O'Leary S."/>
            <person name="Kodira C."/>
            <person name="Zeng Q."/>
            <person name="Yandava C."/>
            <person name="Alvarado L."/>
            <person name="Kistler C."/>
            <person name="Shim W.-B."/>
            <person name="Kang S."/>
            <person name="Woloshuk C."/>
        </authorList>
    </citation>
    <scope>NUCLEOTIDE SEQUENCE</scope>
    <source>
        <strain evidence="5">4287</strain>
    </source>
</reference>
<dbReference type="PANTHER" id="PTHR24188">
    <property type="entry name" value="ANKYRIN REPEAT PROTEIN"/>
    <property type="match status" value="1"/>
</dbReference>
<feature type="repeat" description="ANK" evidence="3">
    <location>
        <begin position="480"/>
        <end position="512"/>
    </location>
</feature>
<feature type="repeat" description="ANK" evidence="3">
    <location>
        <begin position="582"/>
        <end position="620"/>
    </location>
</feature>
<dbReference type="SUPFAM" id="SSF48403">
    <property type="entry name" value="Ankyrin repeat"/>
    <property type="match status" value="1"/>
</dbReference>
<name>A0A0J9V248_FUSO4</name>
<evidence type="ECO:0000313" key="5">
    <source>
        <dbReference type="EMBL" id="KNB05198.1"/>
    </source>
</evidence>